<gene>
    <name evidence="10" type="ORF">SAMN05444390_102420</name>
</gene>
<evidence type="ECO:0000256" key="1">
    <source>
        <dbReference type="ARBA" id="ARBA00000085"/>
    </source>
</evidence>
<dbReference type="InterPro" id="IPR050482">
    <property type="entry name" value="Sensor_HK_TwoCompSys"/>
</dbReference>
<dbReference type="Proteomes" id="UP000236745">
    <property type="component" value="Unassembled WGS sequence"/>
</dbReference>
<sequence>MQRTGNQAYQPSTGWLRRLIDALLNRSAVPQEQTGKPSDSARFSALSLEIAGCDKLENVLPRLMETPQRSFRQYNGLESAHLLIATRCPGEELQLHTPGAHPGRTDDLPPGVAGFVRYQLSGTLGSLDELHSLAMPLPASTEALHAIRLQSTPAEAWLMLSGPVSLPKAATATFESLSRSLGQGLAIHAAHRQRLDQAITHERRTHAAELHDSLAQVLGYLRLGTSRLDARCGRCDQPELQAIAADLSQQTRHAYRMLRDLISSSRLTLEGGSLHSALPAVVREFEQRSALVFELDDRCPQQEPDENCAIQLLMIVREALSNAVRHAHASHLRIQLLPLDNGGMHLRVEDNGEGLDMERRRGDSFGLSIMQERATRIGARFSIEERPGGGTRIDLILEDNDARS</sequence>
<dbReference type="GO" id="GO:0046983">
    <property type="term" value="F:protein dimerization activity"/>
    <property type="evidence" value="ECO:0007669"/>
    <property type="project" value="InterPro"/>
</dbReference>
<dbReference type="InterPro" id="IPR005467">
    <property type="entry name" value="His_kinase_dom"/>
</dbReference>
<evidence type="ECO:0000256" key="3">
    <source>
        <dbReference type="ARBA" id="ARBA00022553"/>
    </source>
</evidence>
<evidence type="ECO:0000256" key="2">
    <source>
        <dbReference type="ARBA" id="ARBA00012438"/>
    </source>
</evidence>
<feature type="domain" description="Histidine kinase" evidence="9">
    <location>
        <begin position="205"/>
        <end position="401"/>
    </location>
</feature>
<dbReference type="PANTHER" id="PTHR24421:SF10">
    <property type="entry name" value="NITRATE_NITRITE SENSOR PROTEIN NARQ"/>
    <property type="match status" value="1"/>
</dbReference>
<accession>A0A1H6B5F4</accession>
<reference evidence="10 11" key="1">
    <citation type="submission" date="2016-10" db="EMBL/GenBank/DDBJ databases">
        <authorList>
            <person name="de Groot N.N."/>
        </authorList>
    </citation>
    <scope>NUCLEOTIDE SEQUENCE [LARGE SCALE GENOMIC DNA]</scope>
    <source>
        <strain evidence="10 11">DSM 22012</strain>
    </source>
</reference>
<protein>
    <recommendedName>
        <fullName evidence="2">histidine kinase</fullName>
        <ecNumber evidence="2">2.7.13.3</ecNumber>
    </recommendedName>
</protein>
<dbReference type="Pfam" id="PF07730">
    <property type="entry name" value="HisKA_3"/>
    <property type="match status" value="1"/>
</dbReference>
<evidence type="ECO:0000256" key="6">
    <source>
        <dbReference type="ARBA" id="ARBA00022777"/>
    </source>
</evidence>
<keyword evidence="5" id="KW-0547">Nucleotide-binding</keyword>
<keyword evidence="8" id="KW-0902">Two-component regulatory system</keyword>
<dbReference type="Pfam" id="PF02518">
    <property type="entry name" value="HATPase_c"/>
    <property type="match status" value="1"/>
</dbReference>
<evidence type="ECO:0000256" key="8">
    <source>
        <dbReference type="ARBA" id="ARBA00023012"/>
    </source>
</evidence>
<evidence type="ECO:0000313" key="10">
    <source>
        <dbReference type="EMBL" id="SEG56081.1"/>
    </source>
</evidence>
<dbReference type="AlphaFoldDB" id="A0A1H6B5F4"/>
<dbReference type="SUPFAM" id="SSF55874">
    <property type="entry name" value="ATPase domain of HSP90 chaperone/DNA topoisomerase II/histidine kinase"/>
    <property type="match status" value="1"/>
</dbReference>
<dbReference type="InterPro" id="IPR036890">
    <property type="entry name" value="HATPase_C_sf"/>
</dbReference>
<keyword evidence="3" id="KW-0597">Phosphoprotein</keyword>
<evidence type="ECO:0000256" key="7">
    <source>
        <dbReference type="ARBA" id="ARBA00022840"/>
    </source>
</evidence>
<organism evidence="10 11">
    <name type="scientific">Marinobacterium lutimaris</name>
    <dbReference type="NCBI Taxonomy" id="568106"/>
    <lineage>
        <taxon>Bacteria</taxon>
        <taxon>Pseudomonadati</taxon>
        <taxon>Pseudomonadota</taxon>
        <taxon>Gammaproteobacteria</taxon>
        <taxon>Oceanospirillales</taxon>
        <taxon>Oceanospirillaceae</taxon>
        <taxon>Marinobacterium</taxon>
    </lineage>
</organism>
<keyword evidence="7" id="KW-0067">ATP-binding</keyword>
<dbReference type="InterPro" id="IPR003594">
    <property type="entry name" value="HATPase_dom"/>
</dbReference>
<dbReference type="InterPro" id="IPR011712">
    <property type="entry name" value="Sig_transdc_His_kin_sub3_dim/P"/>
</dbReference>
<evidence type="ECO:0000259" key="9">
    <source>
        <dbReference type="PROSITE" id="PS50109"/>
    </source>
</evidence>
<keyword evidence="4" id="KW-0808">Transferase</keyword>
<dbReference type="EMBL" id="FNVQ01000002">
    <property type="protein sequence ID" value="SEG56081.1"/>
    <property type="molecule type" value="Genomic_DNA"/>
</dbReference>
<dbReference type="RefSeq" id="WP_235009153.1">
    <property type="nucleotide sequence ID" value="NZ_FNVQ01000002.1"/>
</dbReference>
<proteinExistence type="predicted"/>
<dbReference type="EC" id="2.7.13.3" evidence="2"/>
<dbReference type="CDD" id="cd16917">
    <property type="entry name" value="HATPase_UhpB-NarQ-NarX-like"/>
    <property type="match status" value="1"/>
</dbReference>
<keyword evidence="6 10" id="KW-0418">Kinase</keyword>
<dbReference type="PROSITE" id="PS50109">
    <property type="entry name" value="HIS_KIN"/>
    <property type="match status" value="1"/>
</dbReference>
<dbReference type="GO" id="GO:0005524">
    <property type="term" value="F:ATP binding"/>
    <property type="evidence" value="ECO:0007669"/>
    <property type="project" value="UniProtKB-KW"/>
</dbReference>
<dbReference type="GO" id="GO:0016020">
    <property type="term" value="C:membrane"/>
    <property type="evidence" value="ECO:0007669"/>
    <property type="project" value="InterPro"/>
</dbReference>
<dbReference type="Gene3D" id="3.30.565.10">
    <property type="entry name" value="Histidine kinase-like ATPase, C-terminal domain"/>
    <property type="match status" value="1"/>
</dbReference>
<evidence type="ECO:0000313" key="11">
    <source>
        <dbReference type="Proteomes" id="UP000236745"/>
    </source>
</evidence>
<dbReference type="Gene3D" id="1.20.5.1930">
    <property type="match status" value="1"/>
</dbReference>
<evidence type="ECO:0000256" key="4">
    <source>
        <dbReference type="ARBA" id="ARBA00022679"/>
    </source>
</evidence>
<keyword evidence="11" id="KW-1185">Reference proteome</keyword>
<dbReference type="SMART" id="SM00387">
    <property type="entry name" value="HATPase_c"/>
    <property type="match status" value="1"/>
</dbReference>
<dbReference type="GO" id="GO:0000155">
    <property type="term" value="F:phosphorelay sensor kinase activity"/>
    <property type="evidence" value="ECO:0007669"/>
    <property type="project" value="InterPro"/>
</dbReference>
<comment type="catalytic activity">
    <reaction evidence="1">
        <text>ATP + protein L-histidine = ADP + protein N-phospho-L-histidine.</text>
        <dbReference type="EC" id="2.7.13.3"/>
    </reaction>
</comment>
<dbReference type="PANTHER" id="PTHR24421">
    <property type="entry name" value="NITRATE/NITRITE SENSOR PROTEIN NARX-RELATED"/>
    <property type="match status" value="1"/>
</dbReference>
<name>A0A1H6B5F4_9GAMM</name>
<evidence type="ECO:0000256" key="5">
    <source>
        <dbReference type="ARBA" id="ARBA00022741"/>
    </source>
</evidence>